<dbReference type="GO" id="GO:0048513">
    <property type="term" value="P:animal organ development"/>
    <property type="evidence" value="ECO:0007669"/>
    <property type="project" value="UniProtKB-ARBA"/>
</dbReference>
<dbReference type="Gene3D" id="4.10.280.10">
    <property type="entry name" value="Helix-loop-helix DNA-binding domain"/>
    <property type="match status" value="1"/>
</dbReference>
<keyword evidence="5" id="KW-0524">Neurogenesis</keyword>
<dbReference type="GO" id="GO:0045596">
    <property type="term" value="P:negative regulation of cell differentiation"/>
    <property type="evidence" value="ECO:0007669"/>
    <property type="project" value="UniProtKB-ARBA"/>
</dbReference>
<evidence type="ECO:0000256" key="5">
    <source>
        <dbReference type="ARBA" id="ARBA00022902"/>
    </source>
</evidence>
<keyword evidence="8" id="KW-0804">Transcription</keyword>
<gene>
    <name evidence="16" type="ORF">AALO_G00137390</name>
</gene>
<dbReference type="GO" id="GO:0003677">
    <property type="term" value="F:DNA binding"/>
    <property type="evidence" value="ECO:0007669"/>
    <property type="project" value="UniProtKB-KW"/>
</dbReference>
<accession>A0AAV6GM10</accession>
<sequence>MAPISSNLTNSKLSNKEKHRMRKPVVEKMRRDRINSSIEQLKAMLEKEFHKQDPNTKLEKADILEMTVAFMKQQLQSQSSAPQRAHSDGYSQCWRETLHLLSVNSNLDSTPLRLSHCHSILNAPRSFSPASPVISIKHSQTPVKQGAVTQKSVWRPW</sequence>
<dbReference type="GO" id="GO:0046983">
    <property type="term" value="F:protein dimerization activity"/>
    <property type="evidence" value="ECO:0007669"/>
    <property type="project" value="InterPro"/>
</dbReference>
<reference evidence="16" key="1">
    <citation type="submission" date="2020-10" db="EMBL/GenBank/DDBJ databases">
        <title>Chromosome-scale genome assembly of the Allis shad, Alosa alosa.</title>
        <authorList>
            <person name="Margot Z."/>
            <person name="Christophe K."/>
            <person name="Cabau C."/>
            <person name="Louis A."/>
            <person name="Berthelot C."/>
            <person name="Parey E."/>
            <person name="Roest Crollius H."/>
            <person name="Montfort J."/>
            <person name="Robinson-Rechavi M."/>
            <person name="Bucao C."/>
            <person name="Bouchez O."/>
            <person name="Gislard M."/>
            <person name="Lluch J."/>
            <person name="Milhes M."/>
            <person name="Lampietro C."/>
            <person name="Lopez Roques C."/>
            <person name="Donnadieu C."/>
            <person name="Braasch I."/>
            <person name="Desvignes T."/>
            <person name="Postlethwait J."/>
            <person name="Bobe J."/>
            <person name="Guiguen Y."/>
        </authorList>
    </citation>
    <scope>NUCLEOTIDE SEQUENCE</scope>
    <source>
        <strain evidence="16">M-15738</strain>
        <tissue evidence="16">Blood</tissue>
    </source>
</reference>
<evidence type="ECO:0000256" key="1">
    <source>
        <dbReference type="ARBA" id="ARBA00004123"/>
    </source>
</evidence>
<evidence type="ECO:0000256" key="14">
    <source>
        <dbReference type="SAM" id="MobiDB-lite"/>
    </source>
</evidence>
<evidence type="ECO:0000313" key="17">
    <source>
        <dbReference type="Proteomes" id="UP000823561"/>
    </source>
</evidence>
<dbReference type="CDD" id="cd11461">
    <property type="entry name" value="bHLH-O_HES5"/>
    <property type="match status" value="1"/>
</dbReference>
<dbReference type="GO" id="GO:0030154">
    <property type="term" value="P:cell differentiation"/>
    <property type="evidence" value="ECO:0007669"/>
    <property type="project" value="UniProtKB-KW"/>
</dbReference>
<comment type="caution">
    <text evidence="16">The sequence shown here is derived from an EMBL/GenBank/DDBJ whole genome shotgun (WGS) entry which is preliminary data.</text>
</comment>
<dbReference type="GO" id="GO:0097150">
    <property type="term" value="P:neuronal stem cell population maintenance"/>
    <property type="evidence" value="ECO:0007669"/>
    <property type="project" value="UniProtKB-ARBA"/>
</dbReference>
<evidence type="ECO:0000256" key="11">
    <source>
        <dbReference type="ARBA" id="ARBA00060201"/>
    </source>
</evidence>
<feature type="compositionally biased region" description="Low complexity" evidence="14">
    <location>
        <begin position="1"/>
        <end position="13"/>
    </location>
</feature>
<evidence type="ECO:0000256" key="6">
    <source>
        <dbReference type="ARBA" id="ARBA00023015"/>
    </source>
</evidence>
<dbReference type="GO" id="GO:0005634">
    <property type="term" value="C:nucleus"/>
    <property type="evidence" value="ECO:0007669"/>
    <property type="project" value="UniProtKB-SubCell"/>
</dbReference>
<evidence type="ECO:0000256" key="13">
    <source>
        <dbReference type="ARBA" id="ARBA00081413"/>
    </source>
</evidence>
<organism evidence="16 17">
    <name type="scientific">Alosa alosa</name>
    <name type="common">allis shad</name>
    <dbReference type="NCBI Taxonomy" id="278164"/>
    <lineage>
        <taxon>Eukaryota</taxon>
        <taxon>Metazoa</taxon>
        <taxon>Chordata</taxon>
        <taxon>Craniata</taxon>
        <taxon>Vertebrata</taxon>
        <taxon>Euteleostomi</taxon>
        <taxon>Actinopterygii</taxon>
        <taxon>Neopterygii</taxon>
        <taxon>Teleostei</taxon>
        <taxon>Clupei</taxon>
        <taxon>Clupeiformes</taxon>
        <taxon>Clupeoidei</taxon>
        <taxon>Clupeidae</taxon>
        <taxon>Alosa</taxon>
    </lineage>
</organism>
<keyword evidence="2" id="KW-0217">Developmental protein</keyword>
<protein>
    <recommendedName>
        <fullName evidence="12">Transcription factor HES-5</fullName>
    </recommendedName>
    <alternativeName>
        <fullName evidence="13">Hairy and enhancer of split 5</fullName>
    </alternativeName>
</protein>
<evidence type="ECO:0000256" key="4">
    <source>
        <dbReference type="ARBA" id="ARBA00022782"/>
    </source>
</evidence>
<keyword evidence="3" id="KW-0678">Repressor</keyword>
<dbReference type="PROSITE" id="PS50888">
    <property type="entry name" value="BHLH"/>
    <property type="match status" value="1"/>
</dbReference>
<dbReference type="EMBL" id="JADWDJ010000010">
    <property type="protein sequence ID" value="KAG5274536.1"/>
    <property type="molecule type" value="Genomic_DNA"/>
</dbReference>
<proteinExistence type="predicted"/>
<evidence type="ECO:0000256" key="9">
    <source>
        <dbReference type="ARBA" id="ARBA00023242"/>
    </source>
</evidence>
<evidence type="ECO:0000259" key="15">
    <source>
        <dbReference type="PROSITE" id="PS50888"/>
    </source>
</evidence>
<dbReference type="Proteomes" id="UP000823561">
    <property type="component" value="Chromosome 10"/>
</dbReference>
<comment type="subcellular location">
    <subcellularLocation>
        <location evidence="1">Nucleus</location>
    </subcellularLocation>
</comment>
<dbReference type="AlphaFoldDB" id="A0AAV6GM10"/>
<evidence type="ECO:0000256" key="2">
    <source>
        <dbReference type="ARBA" id="ARBA00022473"/>
    </source>
</evidence>
<evidence type="ECO:0000256" key="3">
    <source>
        <dbReference type="ARBA" id="ARBA00022491"/>
    </source>
</evidence>
<comment type="subunit">
    <text evidence="10">Transcription repression requires formation of a complex with a corepressor protein of the Groucho/TLE family.</text>
</comment>
<dbReference type="InterPro" id="IPR011598">
    <property type="entry name" value="bHLH_dom"/>
</dbReference>
<evidence type="ECO:0000256" key="8">
    <source>
        <dbReference type="ARBA" id="ARBA00023163"/>
    </source>
</evidence>
<feature type="domain" description="BHLH" evidence="15">
    <location>
        <begin position="18"/>
        <end position="74"/>
    </location>
</feature>
<dbReference type="PANTHER" id="PTHR10985">
    <property type="entry name" value="BASIC HELIX-LOOP-HELIX TRANSCRIPTION FACTOR, HES-RELATED"/>
    <property type="match status" value="1"/>
</dbReference>
<evidence type="ECO:0000256" key="10">
    <source>
        <dbReference type="ARBA" id="ARBA00023791"/>
    </source>
</evidence>
<keyword evidence="6" id="KW-0805">Transcription regulation</keyword>
<comment type="function">
    <text evidence="11">Transcriptional repressor of genes that require a bHLH protein for their transcription. Plays an important role as neurogenesis negative regulator.</text>
</comment>
<name>A0AAV6GM10_9TELE</name>
<keyword evidence="17" id="KW-1185">Reference proteome</keyword>
<dbReference type="InterPro" id="IPR050370">
    <property type="entry name" value="HES_HEY"/>
</dbReference>
<evidence type="ECO:0000313" key="16">
    <source>
        <dbReference type="EMBL" id="KAG5274536.1"/>
    </source>
</evidence>
<keyword evidence="4" id="KW-0221">Differentiation</keyword>
<keyword evidence="9" id="KW-0539">Nucleus</keyword>
<evidence type="ECO:0000256" key="12">
    <source>
        <dbReference type="ARBA" id="ARBA00072975"/>
    </source>
</evidence>
<dbReference type="SUPFAM" id="SSF47459">
    <property type="entry name" value="HLH, helix-loop-helix DNA-binding domain"/>
    <property type="match status" value="1"/>
</dbReference>
<evidence type="ECO:0000256" key="7">
    <source>
        <dbReference type="ARBA" id="ARBA00023125"/>
    </source>
</evidence>
<feature type="region of interest" description="Disordered" evidence="14">
    <location>
        <begin position="1"/>
        <end position="23"/>
    </location>
</feature>
<dbReference type="SMART" id="SM00353">
    <property type="entry name" value="HLH"/>
    <property type="match status" value="1"/>
</dbReference>
<dbReference type="InterPro" id="IPR036638">
    <property type="entry name" value="HLH_DNA-bd_sf"/>
</dbReference>
<dbReference type="Pfam" id="PF00010">
    <property type="entry name" value="HLH"/>
    <property type="match status" value="1"/>
</dbReference>
<keyword evidence="7" id="KW-0238">DNA-binding</keyword>
<dbReference type="GO" id="GO:0007399">
    <property type="term" value="P:nervous system development"/>
    <property type="evidence" value="ECO:0007669"/>
    <property type="project" value="UniProtKB-KW"/>
</dbReference>
<dbReference type="FunFam" id="4.10.280.10:FF:000033">
    <property type="entry name" value="Transcription factor HES-5"/>
    <property type="match status" value="1"/>
</dbReference>